<sequence length="121" mass="14421">MDQNYRQLMEFLLPKGLLEYFDLIKTTQSPNGLHIYLEEKIEPPTEYSDRKLHSKGFLPEVRVQDFPIRENKVTLVIKRRLWEDVQTNEIITRDWDVVSDGARITKEFGLFLKETLGRKPR</sequence>
<name>A0ABZ0XB64_9BACT</name>
<dbReference type="RefSeq" id="WP_322518455.1">
    <property type="nucleotide sequence ID" value="NZ_CP139972.1"/>
</dbReference>
<proteinExistence type="predicted"/>
<dbReference type="EMBL" id="CP140154">
    <property type="protein sequence ID" value="WQG87844.1"/>
    <property type="molecule type" value="Genomic_DNA"/>
</dbReference>
<accession>A0ABZ0XB64</accession>
<evidence type="ECO:0000313" key="1">
    <source>
        <dbReference type="EMBL" id="WQG87844.1"/>
    </source>
</evidence>
<gene>
    <name evidence="1" type="ORF">SR876_23230</name>
</gene>
<reference evidence="1 2" key="1">
    <citation type="submission" date="2023-11" db="EMBL/GenBank/DDBJ databases">
        <title>MicrobeMod: A computational toolkit for identifying prokaryotic methylation and restriction-modification with nanopore sequencing.</title>
        <authorList>
            <person name="Crits-Christoph A."/>
            <person name="Kang S.C."/>
            <person name="Lee H."/>
            <person name="Ostrov N."/>
        </authorList>
    </citation>
    <scope>NUCLEOTIDE SEQUENCE [LARGE SCALE GENOMIC DNA]</scope>
    <source>
        <strain evidence="1 2">ATCC 23090</strain>
    </source>
</reference>
<protein>
    <submittedName>
        <fullName evidence="1">Transposase</fullName>
    </submittedName>
</protein>
<keyword evidence="2" id="KW-1185">Reference proteome</keyword>
<dbReference type="Proteomes" id="UP001326715">
    <property type="component" value="Chromosome"/>
</dbReference>
<organism evidence="1 2">
    <name type="scientific">Chitinophaga sancti</name>
    <dbReference type="NCBI Taxonomy" id="1004"/>
    <lineage>
        <taxon>Bacteria</taxon>
        <taxon>Pseudomonadati</taxon>
        <taxon>Bacteroidota</taxon>
        <taxon>Chitinophagia</taxon>
        <taxon>Chitinophagales</taxon>
        <taxon>Chitinophagaceae</taxon>
        <taxon>Chitinophaga</taxon>
    </lineage>
</organism>
<evidence type="ECO:0000313" key="2">
    <source>
        <dbReference type="Proteomes" id="UP001326715"/>
    </source>
</evidence>